<dbReference type="InterPro" id="IPR032854">
    <property type="entry name" value="ALKBH3"/>
</dbReference>
<evidence type="ECO:0000259" key="1">
    <source>
        <dbReference type="PROSITE" id="PS51471"/>
    </source>
</evidence>
<reference evidence="2 3" key="1">
    <citation type="submission" date="2023-10" db="EMBL/GenBank/DDBJ databases">
        <title>Bacteria for the degradation of biodegradable plastic PBAT(Polybutylene adipate terephthalate).</title>
        <authorList>
            <person name="Weon H.-Y."/>
            <person name="Yeon J."/>
        </authorList>
    </citation>
    <scope>NUCLEOTIDE SEQUENCE [LARGE SCALE GENOMIC DNA]</scope>
    <source>
        <strain evidence="2 3">SBD 7-3</strain>
    </source>
</reference>
<dbReference type="GO" id="GO:0051213">
    <property type="term" value="F:dioxygenase activity"/>
    <property type="evidence" value="ECO:0007669"/>
    <property type="project" value="UniProtKB-KW"/>
</dbReference>
<keyword evidence="2" id="KW-0223">Dioxygenase</keyword>
<organism evidence="2 3">
    <name type="scientific">Piscinibacter gummiphilus</name>
    <dbReference type="NCBI Taxonomy" id="946333"/>
    <lineage>
        <taxon>Bacteria</taxon>
        <taxon>Pseudomonadati</taxon>
        <taxon>Pseudomonadota</taxon>
        <taxon>Betaproteobacteria</taxon>
        <taxon>Burkholderiales</taxon>
        <taxon>Sphaerotilaceae</taxon>
        <taxon>Piscinibacter</taxon>
    </lineage>
</organism>
<sequence length="180" mass="20264">MKAPITYVPGFVSSATAATALALLREDLDWVQAPLVPRREYYVGKLPYAYGRGSGRRTYLPQPMHPSIETLWHLAEERAGCKFDVCFLNSYEHSRDHLGWHADDSPEMDDARPIAIVSLGAEREIWFRENGIEHVDRLLLQSGSLCLMPPGMQDTHQHRIPKASNVVGPRISLTLRGYAP</sequence>
<keyword evidence="3" id="KW-1185">Reference proteome</keyword>
<dbReference type="Gene3D" id="2.60.120.590">
    <property type="entry name" value="Alpha-ketoglutarate-dependent dioxygenase AlkB-like"/>
    <property type="match status" value="1"/>
</dbReference>
<feature type="domain" description="Fe2OG dioxygenase" evidence="1">
    <location>
        <begin position="82"/>
        <end position="179"/>
    </location>
</feature>
<dbReference type="Pfam" id="PF13532">
    <property type="entry name" value="2OG-FeII_Oxy_2"/>
    <property type="match status" value="1"/>
</dbReference>
<accession>A0ABZ0CNE6</accession>
<dbReference type="PROSITE" id="PS51471">
    <property type="entry name" value="FE2OG_OXY"/>
    <property type="match status" value="1"/>
</dbReference>
<dbReference type="EMBL" id="CP136336">
    <property type="protein sequence ID" value="WOB06498.1"/>
    <property type="molecule type" value="Genomic_DNA"/>
</dbReference>
<gene>
    <name evidence="2" type="ORF">RXV79_16370</name>
</gene>
<dbReference type="InterPro" id="IPR027450">
    <property type="entry name" value="AlkB-like"/>
</dbReference>
<keyword evidence="2" id="KW-0560">Oxidoreductase</keyword>
<evidence type="ECO:0000313" key="3">
    <source>
        <dbReference type="Proteomes" id="UP001303946"/>
    </source>
</evidence>
<evidence type="ECO:0000313" key="2">
    <source>
        <dbReference type="EMBL" id="WOB06498.1"/>
    </source>
</evidence>
<dbReference type="SUPFAM" id="SSF51197">
    <property type="entry name" value="Clavaminate synthase-like"/>
    <property type="match status" value="1"/>
</dbReference>
<name>A0ABZ0CNE6_9BURK</name>
<dbReference type="PANTHER" id="PTHR31212">
    <property type="entry name" value="ALPHA-KETOGLUTARATE-DEPENDENT DIOXYGENASE ALKB HOMOLOG 3"/>
    <property type="match status" value="1"/>
</dbReference>
<dbReference type="RefSeq" id="WP_316698964.1">
    <property type="nucleotide sequence ID" value="NZ_CP136336.1"/>
</dbReference>
<dbReference type="InterPro" id="IPR005123">
    <property type="entry name" value="Oxoglu/Fe-dep_dioxygenase_dom"/>
</dbReference>
<dbReference type="Proteomes" id="UP001303946">
    <property type="component" value="Chromosome"/>
</dbReference>
<dbReference type="InterPro" id="IPR037151">
    <property type="entry name" value="AlkB-like_sf"/>
</dbReference>
<dbReference type="PANTHER" id="PTHR31212:SF4">
    <property type="entry name" value="ALPHA-KETOGLUTARATE-DEPENDENT DIOXYGENASE ALKB HOMOLOG 3"/>
    <property type="match status" value="1"/>
</dbReference>
<protein>
    <submittedName>
        <fullName evidence="2">Alpha-ketoglutarate-dependent dioxygenase AlkB</fullName>
    </submittedName>
</protein>
<proteinExistence type="predicted"/>